<keyword evidence="1" id="KW-0472">Membrane</keyword>
<evidence type="ECO:0000256" key="1">
    <source>
        <dbReference type="SAM" id="Phobius"/>
    </source>
</evidence>
<keyword evidence="1" id="KW-0812">Transmembrane</keyword>
<accession>X0UMT8</accession>
<name>X0UMT8_9ZZZZ</name>
<protein>
    <submittedName>
        <fullName evidence="2">Uncharacterized protein</fullName>
    </submittedName>
</protein>
<feature type="non-terminal residue" evidence="2">
    <location>
        <position position="40"/>
    </location>
</feature>
<keyword evidence="1" id="KW-1133">Transmembrane helix</keyword>
<dbReference type="EMBL" id="BARS01027017">
    <property type="protein sequence ID" value="GAG07069.1"/>
    <property type="molecule type" value="Genomic_DNA"/>
</dbReference>
<evidence type="ECO:0000313" key="2">
    <source>
        <dbReference type="EMBL" id="GAG07069.1"/>
    </source>
</evidence>
<proteinExistence type="predicted"/>
<gene>
    <name evidence="2" type="ORF">S01H1_42475</name>
</gene>
<reference evidence="2" key="1">
    <citation type="journal article" date="2014" name="Front. Microbiol.">
        <title>High frequency of phylogenetically diverse reductive dehalogenase-homologous genes in deep subseafloor sedimentary metagenomes.</title>
        <authorList>
            <person name="Kawai M."/>
            <person name="Futagami T."/>
            <person name="Toyoda A."/>
            <person name="Takaki Y."/>
            <person name="Nishi S."/>
            <person name="Hori S."/>
            <person name="Arai W."/>
            <person name="Tsubouchi T."/>
            <person name="Morono Y."/>
            <person name="Uchiyama I."/>
            <person name="Ito T."/>
            <person name="Fujiyama A."/>
            <person name="Inagaki F."/>
            <person name="Takami H."/>
        </authorList>
    </citation>
    <scope>NUCLEOTIDE SEQUENCE</scope>
    <source>
        <strain evidence="2">Expedition CK06-06</strain>
    </source>
</reference>
<dbReference type="InterPro" id="IPR045466">
    <property type="entry name" value="DUF6498"/>
</dbReference>
<comment type="caution">
    <text evidence="2">The sequence shown here is derived from an EMBL/GenBank/DDBJ whole genome shotgun (WGS) entry which is preliminary data.</text>
</comment>
<feature type="transmembrane region" description="Helical" evidence="1">
    <location>
        <begin position="7"/>
        <end position="30"/>
    </location>
</feature>
<organism evidence="2">
    <name type="scientific">marine sediment metagenome</name>
    <dbReference type="NCBI Taxonomy" id="412755"/>
    <lineage>
        <taxon>unclassified sequences</taxon>
        <taxon>metagenomes</taxon>
        <taxon>ecological metagenomes</taxon>
    </lineage>
</organism>
<dbReference type="Pfam" id="PF20108">
    <property type="entry name" value="DUF6498"/>
    <property type="match status" value="1"/>
</dbReference>
<dbReference type="AlphaFoldDB" id="X0UMT8"/>
<sequence>MQVKRKYLTNIPLIALVAANLIPFWGVVFWEWDAFHVVLL</sequence>